<dbReference type="AlphaFoldDB" id="A0A0F5VFS0"/>
<dbReference type="NCBIfam" id="TIGR03007">
    <property type="entry name" value="pepcterm_ChnLen"/>
    <property type="match status" value="1"/>
</dbReference>
<dbReference type="PANTHER" id="PTHR32309">
    <property type="entry name" value="TYROSINE-PROTEIN KINASE"/>
    <property type="match status" value="1"/>
</dbReference>
<dbReference type="InterPro" id="IPR014345">
    <property type="entry name" value="XrtA_polysacc_chain"/>
</dbReference>
<keyword evidence="4" id="KW-1185">Reference proteome</keyword>
<feature type="coiled-coil region" evidence="1">
    <location>
        <begin position="282"/>
        <end position="344"/>
    </location>
</feature>
<feature type="coiled-coil region" evidence="1">
    <location>
        <begin position="168"/>
        <end position="249"/>
    </location>
</feature>
<feature type="coiled-coil region" evidence="1">
    <location>
        <begin position="97"/>
        <end position="124"/>
    </location>
</feature>
<sequence length="518" mass="58536">MQEQFQNLIEYLHSVWLRRKWIIIASWVICPLGWAVVTLWPNQYTVEARVYADTRSILQPLLKGLAIPNDSNQELSLMVQTLLSRQNLETIARYTDADLKATTNEEYEDILAELKENIEIKSAGRENLFSISYSGTDPVYVKNVVQSALDVFVENTLGKNRQDTDKASEFIARQLTDYEKRLADAELKLAEFKREHAGYLPSSEMGFRGQLDAVNGDIEDTQLELQERQTQLETAKRKLNEEMALAAKNQGAQRTEYDDRLDALQVRLDSLLFRFTDKHPDVKETKRQIAELEGQKREWLALSTDDGNSDFRSTEFFQNLKLLISQLENEVASLQVREKAQTEKALFLQDKLVRMPDVEAQLTGLTRSYDITKNKYEELLSRRESALISQKVGAASDDITFRVVDPPRAPLKPSGPIRPLFLALVLIAGLGVGVGLAFLTSQLYPVASSANQLYQLTGLPVLGGISPTEQSGLAAVARKEKWRFVWVSAALVVCFLGFMALNVVTSIHTLIMQEMGWI</sequence>
<keyword evidence="2" id="KW-0812">Transmembrane</keyword>
<evidence type="ECO:0000313" key="4">
    <source>
        <dbReference type="Proteomes" id="UP000033633"/>
    </source>
</evidence>
<dbReference type="EMBL" id="JWYV01000005">
    <property type="protein sequence ID" value="KKD00325.1"/>
    <property type="molecule type" value="Genomic_DNA"/>
</dbReference>
<dbReference type="Proteomes" id="UP000033633">
    <property type="component" value="Unassembled WGS sequence"/>
</dbReference>
<organism evidence="3 4">
    <name type="scientific">Photobacterium halotolerans</name>
    <dbReference type="NCBI Taxonomy" id="265726"/>
    <lineage>
        <taxon>Bacteria</taxon>
        <taxon>Pseudomonadati</taxon>
        <taxon>Pseudomonadota</taxon>
        <taxon>Gammaproteobacteria</taxon>
        <taxon>Vibrionales</taxon>
        <taxon>Vibrionaceae</taxon>
        <taxon>Photobacterium</taxon>
    </lineage>
</organism>
<name>A0A0F5VFS0_9GAMM</name>
<reference evidence="3 4" key="1">
    <citation type="submission" date="2014-12" db="EMBL/GenBank/DDBJ databases">
        <title>Mercury Reductase activity and rhizosphere competence traits in the genome of root associated Photobacterium halotolerans MELD1.</title>
        <authorList>
            <person name="Mathew D.C."/>
            <person name="Huang C.-C."/>
        </authorList>
    </citation>
    <scope>NUCLEOTIDE SEQUENCE [LARGE SCALE GENOMIC DNA]</scope>
    <source>
        <strain evidence="3 4">MELD1</strain>
    </source>
</reference>
<dbReference type="PATRIC" id="fig|265726.11.peg.3894"/>
<dbReference type="STRING" id="265726.KY46_08790"/>
<keyword evidence="1" id="KW-0175">Coiled coil</keyword>
<evidence type="ECO:0000256" key="1">
    <source>
        <dbReference type="SAM" id="Coils"/>
    </source>
</evidence>
<proteinExistence type="predicted"/>
<dbReference type="GO" id="GO:0004713">
    <property type="term" value="F:protein tyrosine kinase activity"/>
    <property type="evidence" value="ECO:0007669"/>
    <property type="project" value="TreeGrafter"/>
</dbReference>
<evidence type="ECO:0008006" key="5">
    <source>
        <dbReference type="Google" id="ProtNLM"/>
    </source>
</evidence>
<evidence type="ECO:0000256" key="2">
    <source>
        <dbReference type="SAM" id="Phobius"/>
    </source>
</evidence>
<keyword evidence="2" id="KW-1133">Transmembrane helix</keyword>
<feature type="transmembrane region" description="Helical" evidence="2">
    <location>
        <begin position="484"/>
        <end position="511"/>
    </location>
</feature>
<evidence type="ECO:0000313" key="3">
    <source>
        <dbReference type="EMBL" id="KKD00325.1"/>
    </source>
</evidence>
<comment type="caution">
    <text evidence="3">The sequence shown here is derived from an EMBL/GenBank/DDBJ whole genome shotgun (WGS) entry which is preliminary data.</text>
</comment>
<dbReference type="OrthoDB" id="9795292at2"/>
<dbReference type="InterPro" id="IPR050445">
    <property type="entry name" value="Bact_polysacc_biosynth/exp"/>
</dbReference>
<keyword evidence="2" id="KW-0472">Membrane</keyword>
<accession>A0A0F5VFS0</accession>
<dbReference type="PANTHER" id="PTHR32309:SF13">
    <property type="entry name" value="FERRIC ENTEROBACTIN TRANSPORT PROTEIN FEPE"/>
    <property type="match status" value="1"/>
</dbReference>
<dbReference type="GO" id="GO:0005886">
    <property type="term" value="C:plasma membrane"/>
    <property type="evidence" value="ECO:0007669"/>
    <property type="project" value="TreeGrafter"/>
</dbReference>
<protein>
    <recommendedName>
        <fullName evidence="5">Chain-length determining protein</fullName>
    </recommendedName>
</protein>
<gene>
    <name evidence="3" type="ORF">KY46_08790</name>
</gene>
<dbReference type="RefSeq" id="WP_046220260.1">
    <property type="nucleotide sequence ID" value="NZ_JWYV01000005.1"/>
</dbReference>
<feature type="transmembrane region" description="Helical" evidence="2">
    <location>
        <begin position="21"/>
        <end position="40"/>
    </location>
</feature>
<feature type="transmembrane region" description="Helical" evidence="2">
    <location>
        <begin position="420"/>
        <end position="439"/>
    </location>
</feature>